<proteinExistence type="predicted"/>
<evidence type="ECO:0000313" key="2">
    <source>
        <dbReference type="Proteomes" id="UP001054821"/>
    </source>
</evidence>
<name>A0AAD4VZY9_PRUDU</name>
<dbReference type="EMBL" id="JAJFAZ020000004">
    <property type="protein sequence ID" value="KAI5333061.1"/>
    <property type="molecule type" value="Genomic_DNA"/>
</dbReference>
<protein>
    <submittedName>
        <fullName evidence="1">Uncharacterized protein</fullName>
    </submittedName>
</protein>
<reference evidence="1 2" key="1">
    <citation type="journal article" date="2022" name="G3 (Bethesda)">
        <title>Whole-genome sequence and methylome profiling of the almond [Prunus dulcis (Mill.) D.A. Webb] cultivar 'Nonpareil'.</title>
        <authorList>
            <person name="D'Amico-Willman K.M."/>
            <person name="Ouma W.Z."/>
            <person name="Meulia T."/>
            <person name="Sideli G.M."/>
            <person name="Gradziel T.M."/>
            <person name="Fresnedo-Ramirez J."/>
        </authorList>
    </citation>
    <scope>NUCLEOTIDE SEQUENCE [LARGE SCALE GENOMIC DNA]</scope>
    <source>
        <strain evidence="1">Clone GOH B32 T37-40</strain>
    </source>
</reference>
<dbReference type="AlphaFoldDB" id="A0AAD4VZY9"/>
<comment type="caution">
    <text evidence="1">The sequence shown here is derived from an EMBL/GenBank/DDBJ whole genome shotgun (WGS) entry which is preliminary data.</text>
</comment>
<keyword evidence="2" id="KW-1185">Reference proteome</keyword>
<gene>
    <name evidence="1" type="ORF">L3X38_023191</name>
</gene>
<dbReference type="Proteomes" id="UP001054821">
    <property type="component" value="Chromosome 4"/>
</dbReference>
<organism evidence="1 2">
    <name type="scientific">Prunus dulcis</name>
    <name type="common">Almond</name>
    <name type="synonym">Amygdalus dulcis</name>
    <dbReference type="NCBI Taxonomy" id="3755"/>
    <lineage>
        <taxon>Eukaryota</taxon>
        <taxon>Viridiplantae</taxon>
        <taxon>Streptophyta</taxon>
        <taxon>Embryophyta</taxon>
        <taxon>Tracheophyta</taxon>
        <taxon>Spermatophyta</taxon>
        <taxon>Magnoliopsida</taxon>
        <taxon>eudicotyledons</taxon>
        <taxon>Gunneridae</taxon>
        <taxon>Pentapetalae</taxon>
        <taxon>rosids</taxon>
        <taxon>fabids</taxon>
        <taxon>Rosales</taxon>
        <taxon>Rosaceae</taxon>
        <taxon>Amygdaloideae</taxon>
        <taxon>Amygdaleae</taxon>
        <taxon>Prunus</taxon>
    </lineage>
</organism>
<accession>A0AAD4VZY9</accession>
<sequence length="162" mass="17877">MISALLRLPGGRKEAALHLNGTVMHNGSLHLLQQMLTSAGHCIPNHFNLLKLAIDVTGNLDGTQTSEALNSHPFPLQERLVCSHNLEENLLIYPNSRLEEVVILGKRFCSNIFRTKQLFVTRVIQALVAGLVLELKVIAANEAVMFSDEDDVLMNLPEADTV</sequence>
<evidence type="ECO:0000313" key="1">
    <source>
        <dbReference type="EMBL" id="KAI5333061.1"/>
    </source>
</evidence>